<keyword evidence="2" id="KW-1185">Reference proteome</keyword>
<protein>
    <submittedName>
        <fullName evidence="1">Uncharacterized protein</fullName>
    </submittedName>
</protein>
<organism evidence="1 2">
    <name type="scientific">Zeaxanthinibacter enoshimensis</name>
    <dbReference type="NCBI Taxonomy" id="392009"/>
    <lineage>
        <taxon>Bacteria</taxon>
        <taxon>Pseudomonadati</taxon>
        <taxon>Bacteroidota</taxon>
        <taxon>Flavobacteriia</taxon>
        <taxon>Flavobacteriales</taxon>
        <taxon>Flavobacteriaceae</taxon>
        <taxon>Zeaxanthinibacter</taxon>
    </lineage>
</organism>
<dbReference type="AlphaFoldDB" id="A0A4R6TWP2"/>
<dbReference type="Proteomes" id="UP000295468">
    <property type="component" value="Unassembled WGS sequence"/>
</dbReference>
<comment type="caution">
    <text evidence="1">The sequence shown here is derived from an EMBL/GenBank/DDBJ whole genome shotgun (WGS) entry which is preliminary data.</text>
</comment>
<sequence>MANLQTHQNPVKFNVALTNTYRKTYRNCTKSEQKDIDKAIDEWLANPATKGSSLTIIGDVETNQTFNNN</sequence>
<proteinExistence type="predicted"/>
<name>A0A4R6TWP2_9FLAO</name>
<evidence type="ECO:0000313" key="2">
    <source>
        <dbReference type="Proteomes" id="UP000295468"/>
    </source>
</evidence>
<accession>A0A4R6TWP2</accession>
<dbReference type="EMBL" id="SNYI01000001">
    <property type="protein sequence ID" value="TDQ33378.1"/>
    <property type="molecule type" value="Genomic_DNA"/>
</dbReference>
<gene>
    <name evidence="1" type="ORF">CLV82_1217</name>
</gene>
<evidence type="ECO:0000313" key="1">
    <source>
        <dbReference type="EMBL" id="TDQ33378.1"/>
    </source>
</evidence>
<reference evidence="1 2" key="1">
    <citation type="submission" date="2019-03" db="EMBL/GenBank/DDBJ databases">
        <title>Genomic Encyclopedia of Archaeal and Bacterial Type Strains, Phase II (KMG-II): from individual species to whole genera.</title>
        <authorList>
            <person name="Goeker M."/>
        </authorList>
    </citation>
    <scope>NUCLEOTIDE SEQUENCE [LARGE SCALE GENOMIC DNA]</scope>
    <source>
        <strain evidence="1 2">DSM 18435</strain>
    </source>
</reference>